<dbReference type="Pfam" id="PF00005">
    <property type="entry name" value="ABC_tran"/>
    <property type="match status" value="1"/>
</dbReference>
<keyword evidence="5" id="KW-0547">Nucleotide-binding</keyword>
<dbReference type="InterPro" id="IPR039421">
    <property type="entry name" value="Type_1_exporter"/>
</dbReference>
<protein>
    <submittedName>
        <fullName evidence="12">ABC transporter ATP-binding protein</fullName>
    </submittedName>
</protein>
<dbReference type="InterPro" id="IPR027417">
    <property type="entry name" value="P-loop_NTPase"/>
</dbReference>
<evidence type="ECO:0000259" key="11">
    <source>
        <dbReference type="PROSITE" id="PS50929"/>
    </source>
</evidence>
<dbReference type="RefSeq" id="WP_154516041.1">
    <property type="nucleotide sequence ID" value="NZ_VUMT01000001.1"/>
</dbReference>
<dbReference type="GO" id="GO:0005886">
    <property type="term" value="C:plasma membrane"/>
    <property type="evidence" value="ECO:0007669"/>
    <property type="project" value="UniProtKB-SubCell"/>
</dbReference>
<feature type="transmembrane region" description="Helical" evidence="9">
    <location>
        <begin position="457"/>
        <end position="475"/>
    </location>
</feature>
<comment type="caution">
    <text evidence="12">The sequence shown here is derived from an EMBL/GenBank/DDBJ whole genome shotgun (WGS) entry which is preliminary data.</text>
</comment>
<dbReference type="PANTHER" id="PTHR43394:SF1">
    <property type="entry name" value="ATP-BINDING CASSETTE SUB-FAMILY B MEMBER 10, MITOCHONDRIAL"/>
    <property type="match status" value="1"/>
</dbReference>
<evidence type="ECO:0000256" key="4">
    <source>
        <dbReference type="ARBA" id="ARBA00022692"/>
    </source>
</evidence>
<dbReference type="GO" id="GO:0005524">
    <property type="term" value="F:ATP binding"/>
    <property type="evidence" value="ECO:0007669"/>
    <property type="project" value="UniProtKB-KW"/>
</dbReference>
<keyword evidence="2" id="KW-0813">Transport</keyword>
<organism evidence="12 13">
    <name type="scientific">Velocimicrobium porci</name>
    <dbReference type="NCBI Taxonomy" id="2606634"/>
    <lineage>
        <taxon>Bacteria</taxon>
        <taxon>Bacillati</taxon>
        <taxon>Bacillota</taxon>
        <taxon>Clostridia</taxon>
        <taxon>Lachnospirales</taxon>
        <taxon>Lachnospiraceae</taxon>
        <taxon>Velocimicrobium</taxon>
    </lineage>
</organism>
<dbReference type="PROSITE" id="PS50929">
    <property type="entry name" value="ABC_TM1F"/>
    <property type="match status" value="1"/>
</dbReference>
<feature type="transmembrane region" description="Helical" evidence="9">
    <location>
        <begin position="414"/>
        <end position="437"/>
    </location>
</feature>
<gene>
    <name evidence="12" type="ORF">FYJ58_01230</name>
</gene>
<feature type="domain" description="ABC transmembrane type-1" evidence="11">
    <location>
        <begin position="223"/>
        <end position="477"/>
    </location>
</feature>
<keyword evidence="13" id="KW-1185">Reference proteome</keyword>
<name>A0A6L5XUN5_9FIRM</name>
<dbReference type="InterPro" id="IPR036640">
    <property type="entry name" value="ABC1_TM_sf"/>
</dbReference>
<keyword evidence="8 9" id="KW-0472">Membrane</keyword>
<dbReference type="PANTHER" id="PTHR43394">
    <property type="entry name" value="ATP-DEPENDENT PERMEASE MDL1, MITOCHONDRIAL"/>
    <property type="match status" value="1"/>
</dbReference>
<evidence type="ECO:0000256" key="2">
    <source>
        <dbReference type="ARBA" id="ARBA00022448"/>
    </source>
</evidence>
<reference evidence="12 13" key="1">
    <citation type="submission" date="2019-08" db="EMBL/GenBank/DDBJ databases">
        <title>In-depth cultivation of the pig gut microbiome towards novel bacterial diversity and tailored functional studies.</title>
        <authorList>
            <person name="Wylensek D."/>
            <person name="Hitch T.C.A."/>
            <person name="Clavel T."/>
        </authorList>
    </citation>
    <scope>NUCLEOTIDE SEQUENCE [LARGE SCALE GENOMIC DNA]</scope>
    <source>
        <strain evidence="12 13">WCA-693-APC-MOT-I</strain>
    </source>
</reference>
<dbReference type="Proteomes" id="UP000482209">
    <property type="component" value="Unassembled WGS sequence"/>
</dbReference>
<evidence type="ECO:0000259" key="10">
    <source>
        <dbReference type="PROSITE" id="PS50893"/>
    </source>
</evidence>
<evidence type="ECO:0000256" key="6">
    <source>
        <dbReference type="ARBA" id="ARBA00022840"/>
    </source>
</evidence>
<dbReference type="InterPro" id="IPR003439">
    <property type="entry name" value="ABC_transporter-like_ATP-bd"/>
</dbReference>
<evidence type="ECO:0000256" key="5">
    <source>
        <dbReference type="ARBA" id="ARBA00022741"/>
    </source>
</evidence>
<evidence type="ECO:0000256" key="3">
    <source>
        <dbReference type="ARBA" id="ARBA00022475"/>
    </source>
</evidence>
<dbReference type="SMART" id="SM00382">
    <property type="entry name" value="AAA"/>
    <property type="match status" value="1"/>
</dbReference>
<feature type="domain" description="ABC transporter" evidence="10">
    <location>
        <begin position="512"/>
        <end position="747"/>
    </location>
</feature>
<keyword evidence="6 12" id="KW-0067">ATP-binding</keyword>
<dbReference type="Pfam" id="PF00664">
    <property type="entry name" value="ABC_membrane"/>
    <property type="match status" value="1"/>
</dbReference>
<dbReference type="InterPro" id="IPR011527">
    <property type="entry name" value="ABC1_TM_dom"/>
</dbReference>
<evidence type="ECO:0000256" key="9">
    <source>
        <dbReference type="SAM" id="Phobius"/>
    </source>
</evidence>
<dbReference type="SUPFAM" id="SSF90123">
    <property type="entry name" value="ABC transporter transmembrane region"/>
    <property type="match status" value="1"/>
</dbReference>
<dbReference type="EMBL" id="VUMT01000001">
    <property type="protein sequence ID" value="MSS62516.1"/>
    <property type="molecule type" value="Genomic_DNA"/>
</dbReference>
<dbReference type="SUPFAM" id="SSF52540">
    <property type="entry name" value="P-loop containing nucleoside triphosphate hydrolases"/>
    <property type="match status" value="1"/>
</dbReference>
<dbReference type="Gene3D" id="3.40.50.300">
    <property type="entry name" value="P-loop containing nucleotide triphosphate hydrolases"/>
    <property type="match status" value="1"/>
</dbReference>
<dbReference type="GO" id="GO:0016887">
    <property type="term" value="F:ATP hydrolysis activity"/>
    <property type="evidence" value="ECO:0007669"/>
    <property type="project" value="InterPro"/>
</dbReference>
<dbReference type="InterPro" id="IPR003593">
    <property type="entry name" value="AAA+_ATPase"/>
</dbReference>
<evidence type="ECO:0000256" key="7">
    <source>
        <dbReference type="ARBA" id="ARBA00022989"/>
    </source>
</evidence>
<feature type="transmembrane region" description="Helical" evidence="9">
    <location>
        <begin position="308"/>
        <end position="328"/>
    </location>
</feature>
<comment type="subcellular location">
    <subcellularLocation>
        <location evidence="1">Cell membrane</location>
        <topology evidence="1">Multi-pass membrane protein</topology>
    </subcellularLocation>
</comment>
<dbReference type="Gene3D" id="1.20.1560.10">
    <property type="entry name" value="ABC transporter type 1, transmembrane domain"/>
    <property type="match status" value="1"/>
</dbReference>
<dbReference type="PROSITE" id="PS00211">
    <property type="entry name" value="ABC_TRANSPORTER_1"/>
    <property type="match status" value="1"/>
</dbReference>
<sequence>MIKILKFAKKQWYIMIAIILLLFIQANCELALPEYTSNIVDVGIQYGGIERPIPEVIREDSLNHLFLFMNEKERSLIENYYLKLEKNKLSQEEYKEYLSKYPDLKDETLYVLSYSKLGNSKNEKNKTLDKLSNTLVPAEILMTMLTSNEKEAIAMQKQIFQSMNLPYNKNADLFQIISQLPKEAIISIQDGIKEKMGDMSDMLGESIAITFVQNEYKTVGINLDEFQMNYLKTTGIKMLGLALLGMVIAILVGYLASKLAAKVSRDLRNKVFKKVISFSNKEINDFSTSSLITRCTNDIQQVQQVTVLLFRMVAYAPIMGIGGIIKVLKTNTSMAWIIAVAVGVILCLVIVLMSVAMPKFKKMQSLLDRLNLVSREILTGIPVIRAFSREKHEEQRFDTASKNLMKTQLFTNRAMALMMPTMMFVMNGITVLIIWVGANGIDLGELQVGDMMAFITYTMQIVMSFLMITMVSVMLPRAAVAANRIDEVLNSDIIIKDEEHPLSLPETIKGEIKFNHVHFRYPNADEDALSDISFTAKPGEVTAIIGSTGCGKSTLVQLIPRLYDVSEGSITLDGNDIRSISLSNLREKIGYVPQKGILFSGTIDSNLRFGAPNASKQQIEEAASIAQAEEFINTKPERYQTPIAQGGTNVSGGQKQRLAIARAIAKNPSIYIFDDSFSALDYKTDIALRKALNEKVSDATVLIVAQRISTIIHADKIIVLDEGKITGIGTHEELLKSNEIYQQIAISQLSQEELEKGKEAH</sequence>
<feature type="transmembrane region" description="Helical" evidence="9">
    <location>
        <begin position="334"/>
        <end position="356"/>
    </location>
</feature>
<feature type="transmembrane region" description="Helical" evidence="9">
    <location>
        <begin position="238"/>
        <end position="256"/>
    </location>
</feature>
<keyword evidence="7 9" id="KW-1133">Transmembrane helix</keyword>
<dbReference type="CDD" id="cd18548">
    <property type="entry name" value="ABC_6TM_Tm287_like"/>
    <property type="match status" value="1"/>
</dbReference>
<accession>A0A6L5XUN5</accession>
<keyword evidence="3" id="KW-1003">Cell membrane</keyword>
<proteinExistence type="predicted"/>
<dbReference type="GO" id="GO:0015421">
    <property type="term" value="F:ABC-type oligopeptide transporter activity"/>
    <property type="evidence" value="ECO:0007669"/>
    <property type="project" value="TreeGrafter"/>
</dbReference>
<evidence type="ECO:0000313" key="12">
    <source>
        <dbReference type="EMBL" id="MSS62516.1"/>
    </source>
</evidence>
<evidence type="ECO:0000313" key="13">
    <source>
        <dbReference type="Proteomes" id="UP000482209"/>
    </source>
</evidence>
<evidence type="ECO:0000256" key="1">
    <source>
        <dbReference type="ARBA" id="ARBA00004651"/>
    </source>
</evidence>
<dbReference type="AlphaFoldDB" id="A0A6L5XUN5"/>
<dbReference type="InterPro" id="IPR017871">
    <property type="entry name" value="ABC_transporter-like_CS"/>
</dbReference>
<evidence type="ECO:0000256" key="8">
    <source>
        <dbReference type="ARBA" id="ARBA00023136"/>
    </source>
</evidence>
<dbReference type="PROSITE" id="PS50893">
    <property type="entry name" value="ABC_TRANSPORTER_2"/>
    <property type="match status" value="1"/>
</dbReference>
<keyword evidence="4 9" id="KW-0812">Transmembrane</keyword>
<dbReference type="FunFam" id="3.40.50.300:FF:000221">
    <property type="entry name" value="Multidrug ABC transporter ATP-binding protein"/>
    <property type="match status" value="1"/>
</dbReference>